<evidence type="ECO:0000256" key="1">
    <source>
        <dbReference type="SAM" id="MobiDB-lite"/>
    </source>
</evidence>
<proteinExistence type="predicted"/>
<organism evidence="2 3">
    <name type="scientific">Halobellus rarus</name>
    <dbReference type="NCBI Taxonomy" id="1126237"/>
    <lineage>
        <taxon>Archaea</taxon>
        <taxon>Methanobacteriati</taxon>
        <taxon>Methanobacteriota</taxon>
        <taxon>Stenosarchaea group</taxon>
        <taxon>Halobacteria</taxon>
        <taxon>Halobacteriales</taxon>
        <taxon>Haloferacaceae</taxon>
        <taxon>Halobellus</taxon>
    </lineage>
</organism>
<dbReference type="EMBL" id="JBHUDK010000001">
    <property type="protein sequence ID" value="MFD1597379.1"/>
    <property type="molecule type" value="Genomic_DNA"/>
</dbReference>
<comment type="caution">
    <text evidence="2">The sequence shown here is derived from an EMBL/GenBank/DDBJ whole genome shotgun (WGS) entry which is preliminary data.</text>
</comment>
<protein>
    <submittedName>
        <fullName evidence="2">Uncharacterized protein</fullName>
    </submittedName>
</protein>
<reference evidence="2 3" key="1">
    <citation type="journal article" date="2019" name="Int. J. Syst. Evol. Microbiol.">
        <title>The Global Catalogue of Microorganisms (GCM) 10K type strain sequencing project: providing services to taxonomists for standard genome sequencing and annotation.</title>
        <authorList>
            <consortium name="The Broad Institute Genomics Platform"/>
            <consortium name="The Broad Institute Genome Sequencing Center for Infectious Disease"/>
            <person name="Wu L."/>
            <person name="Ma J."/>
        </authorList>
    </citation>
    <scope>NUCLEOTIDE SEQUENCE [LARGE SCALE GENOMIC DNA]</scope>
    <source>
        <strain evidence="2 3">CGMCC 1.12121</strain>
    </source>
</reference>
<dbReference type="AlphaFoldDB" id="A0ABD6CJ21"/>
<keyword evidence="3" id="KW-1185">Reference proteome</keyword>
<gene>
    <name evidence="2" type="ORF">ACFSBX_00120</name>
</gene>
<dbReference type="Proteomes" id="UP001597085">
    <property type="component" value="Unassembled WGS sequence"/>
</dbReference>
<evidence type="ECO:0000313" key="2">
    <source>
        <dbReference type="EMBL" id="MFD1597379.1"/>
    </source>
</evidence>
<feature type="compositionally biased region" description="Acidic residues" evidence="1">
    <location>
        <begin position="54"/>
        <end position="66"/>
    </location>
</feature>
<accession>A0ABD6CJ21</accession>
<evidence type="ECO:0000313" key="3">
    <source>
        <dbReference type="Proteomes" id="UP001597085"/>
    </source>
</evidence>
<feature type="region of interest" description="Disordered" evidence="1">
    <location>
        <begin position="46"/>
        <end position="66"/>
    </location>
</feature>
<name>A0ABD6CJ21_9EURY</name>
<sequence length="115" mass="13006">MPISEDEWESGKQWDDVERAVAEFLEAVEPRAYTVQELHDLLVDGGTVVPPETDSWDDEGDETDDVDVAPMDVTERQVRAAVTDLRDAEYLESKRIQVSGGVVTYYRRGEHAFFG</sequence>
<dbReference type="RefSeq" id="WP_256422466.1">
    <property type="nucleotide sequence ID" value="NZ_JANHDI010000013.1"/>
</dbReference>